<accession>A0AAV5G0D2</accession>
<comment type="caution">
    <text evidence="1">The sequence shown here is derived from an EMBL/GenBank/DDBJ whole genome shotgun (WGS) entry which is preliminary data.</text>
</comment>
<reference evidence="1" key="2">
    <citation type="submission" date="2021-12" db="EMBL/GenBank/DDBJ databases">
        <title>Resequencing data analysis of finger millet.</title>
        <authorList>
            <person name="Hatakeyama M."/>
            <person name="Aluri S."/>
            <person name="Balachadran M.T."/>
            <person name="Sivarajan S.R."/>
            <person name="Poveda L."/>
            <person name="Shimizu-Inatsugi R."/>
            <person name="Schlapbach R."/>
            <person name="Sreeman S.M."/>
            <person name="Shimizu K.K."/>
        </authorList>
    </citation>
    <scope>NUCLEOTIDE SEQUENCE</scope>
</reference>
<sequence length="85" mass="9705">MSPLSLQTCVPSQHATSFAEWWRKSVKRVQKDKRKGFNSLVVTGAWLLWKCRNSCVCEGANPCLAELLRNFRDEQHLWSMAGALP</sequence>
<evidence type="ECO:0000313" key="2">
    <source>
        <dbReference type="Proteomes" id="UP001054889"/>
    </source>
</evidence>
<dbReference type="Proteomes" id="UP001054889">
    <property type="component" value="Unassembled WGS sequence"/>
</dbReference>
<protein>
    <submittedName>
        <fullName evidence="1">Uncharacterized protein</fullName>
    </submittedName>
</protein>
<proteinExistence type="predicted"/>
<reference evidence="1" key="1">
    <citation type="journal article" date="2018" name="DNA Res.">
        <title>Multiple hybrid de novo genome assembly of finger millet, an orphan allotetraploid crop.</title>
        <authorList>
            <person name="Hatakeyama M."/>
            <person name="Aluri S."/>
            <person name="Balachadran M.T."/>
            <person name="Sivarajan S.R."/>
            <person name="Patrignani A."/>
            <person name="Gruter S."/>
            <person name="Poveda L."/>
            <person name="Shimizu-Inatsugi R."/>
            <person name="Baeten J."/>
            <person name="Francoijs K.J."/>
            <person name="Nataraja K.N."/>
            <person name="Reddy Y.A.N."/>
            <person name="Phadnis S."/>
            <person name="Ravikumar R.L."/>
            <person name="Schlapbach R."/>
            <person name="Sreeman S.M."/>
            <person name="Shimizu K.K."/>
        </authorList>
    </citation>
    <scope>NUCLEOTIDE SEQUENCE</scope>
</reference>
<dbReference type="AlphaFoldDB" id="A0AAV5G0D2"/>
<evidence type="ECO:0000313" key="1">
    <source>
        <dbReference type="EMBL" id="GJN40317.1"/>
    </source>
</evidence>
<name>A0AAV5G0D2_ELECO</name>
<dbReference type="EMBL" id="BQKI01000112">
    <property type="protein sequence ID" value="GJN40317.1"/>
    <property type="molecule type" value="Genomic_DNA"/>
</dbReference>
<organism evidence="1 2">
    <name type="scientific">Eleusine coracana subsp. coracana</name>
    <dbReference type="NCBI Taxonomy" id="191504"/>
    <lineage>
        <taxon>Eukaryota</taxon>
        <taxon>Viridiplantae</taxon>
        <taxon>Streptophyta</taxon>
        <taxon>Embryophyta</taxon>
        <taxon>Tracheophyta</taxon>
        <taxon>Spermatophyta</taxon>
        <taxon>Magnoliopsida</taxon>
        <taxon>Liliopsida</taxon>
        <taxon>Poales</taxon>
        <taxon>Poaceae</taxon>
        <taxon>PACMAD clade</taxon>
        <taxon>Chloridoideae</taxon>
        <taxon>Cynodonteae</taxon>
        <taxon>Eleusininae</taxon>
        <taxon>Eleusine</taxon>
    </lineage>
</organism>
<gene>
    <name evidence="1" type="primary">gb29519</name>
    <name evidence="1" type="ORF">PR202_gb29519</name>
</gene>
<keyword evidence="2" id="KW-1185">Reference proteome</keyword>